<evidence type="ECO:0000256" key="6">
    <source>
        <dbReference type="SAM" id="Phobius"/>
    </source>
</evidence>
<evidence type="ECO:0000313" key="8">
    <source>
        <dbReference type="EMBL" id="TVY19223.1"/>
    </source>
</evidence>
<dbReference type="GO" id="GO:0140115">
    <property type="term" value="P:export across plasma membrane"/>
    <property type="evidence" value="ECO:0007669"/>
    <property type="project" value="UniProtKB-ARBA"/>
</dbReference>
<feature type="transmembrane region" description="Helical" evidence="6">
    <location>
        <begin position="452"/>
        <end position="479"/>
    </location>
</feature>
<evidence type="ECO:0000256" key="1">
    <source>
        <dbReference type="ARBA" id="ARBA00004141"/>
    </source>
</evidence>
<dbReference type="GO" id="GO:0016020">
    <property type="term" value="C:membrane"/>
    <property type="evidence" value="ECO:0007669"/>
    <property type="project" value="UniProtKB-SubCell"/>
</dbReference>
<protein>
    <submittedName>
        <fullName evidence="8">MFS transporter prlG</fullName>
    </submittedName>
</protein>
<dbReference type="PANTHER" id="PTHR23502">
    <property type="entry name" value="MAJOR FACILITATOR SUPERFAMILY"/>
    <property type="match status" value="1"/>
</dbReference>
<evidence type="ECO:0000313" key="9">
    <source>
        <dbReference type="Proteomes" id="UP000469559"/>
    </source>
</evidence>
<dbReference type="InterPro" id="IPR020846">
    <property type="entry name" value="MFS_dom"/>
</dbReference>
<gene>
    <name evidence="8" type="primary">prlG_2</name>
    <name evidence="8" type="ORF">LARI1_G002200</name>
</gene>
<reference evidence="8 9" key="1">
    <citation type="submission" date="2018-05" db="EMBL/GenBank/DDBJ databases">
        <title>Whole genome sequencing for identification of molecular markers to develop diagnostic detection tools for the regulated plant pathogen Lachnellula willkommii.</title>
        <authorList>
            <person name="Giroux E."/>
            <person name="Bilodeau G."/>
        </authorList>
    </citation>
    <scope>NUCLEOTIDE SEQUENCE [LARGE SCALE GENOMIC DNA]</scope>
    <source>
        <strain evidence="8 9">CBS 203.66</strain>
    </source>
</reference>
<dbReference type="SUPFAM" id="SSF103473">
    <property type="entry name" value="MFS general substrate transporter"/>
    <property type="match status" value="2"/>
</dbReference>
<sequence>MSSNRDVEKDLENGTTMTGSTAHSDKNLSEGAIGEPDSDHDEVEQMDEGHLDDLVRQRVCKSTSPQSTPLNFKTGLESIKAGKGKTLEDPALERITSKSSTKSKISRIATNLTSRSKKERIAPVPLPTSDLEKGIVGWEGQDDPEMPLNFPESRKWLLISLLASITFISPLASSMFAPGVSFMDETFHNTSTILSSLTVSIFVLGYVIGPLILAPLSEIYGRRFVLTGANSFFCVWQIGCALAPNLSALIVFRFLAGIGGSGCLTIGGGVIADLFNADRRGLATAVYSLGKPNSHTKKLHFLCKPRSRELLCQEPKKCALQYVGSWLLRQLPSSSATLTDSFFIILIRLAGPLFGPVVGPICGGFIAEQIGWRWVFWILLIAGTLVTIGIETLNRETNPRVLISRKVKRLQKELNRTDLRSCYEPEGPTHSPVHVLWTGFMRPLKMLFKSPIVFLLSLYMAVVYGLLYLLFTTITTVYIETYGWRPEMCGLAYIGLGGGFFGGILVVSKISDPTVVRMTKANGGVFEPEMRLPACIFFACFIPISFFWYGWAADKAVHWIVPILGLIPFGFGMMGIFIPIQTYIIDSFPSFAASGVAALTVSRSLFGAFLPLAGPPMYSALGLGWGNSVLGFVALGLIPAPLLIYTFGGRIRKNHPVKL</sequence>
<dbReference type="FunFam" id="1.20.1250.20:FF:000460">
    <property type="entry name" value="MFS multidrug transporter, putative"/>
    <property type="match status" value="1"/>
</dbReference>
<feature type="compositionally biased region" description="Basic and acidic residues" evidence="5">
    <location>
        <begin position="47"/>
        <end position="56"/>
    </location>
</feature>
<evidence type="ECO:0000256" key="2">
    <source>
        <dbReference type="ARBA" id="ARBA00022692"/>
    </source>
</evidence>
<feature type="transmembrane region" description="Helical" evidence="6">
    <location>
        <begin position="625"/>
        <end position="648"/>
    </location>
</feature>
<feature type="compositionally biased region" description="Basic and acidic residues" evidence="5">
    <location>
        <begin position="1"/>
        <end position="12"/>
    </location>
</feature>
<comment type="caution">
    <text evidence="8">The sequence shown here is derived from an EMBL/GenBank/DDBJ whole genome shotgun (WGS) entry which is preliminary data.</text>
</comment>
<dbReference type="PANTHER" id="PTHR23502:SF33">
    <property type="entry name" value="MAJOR FACILITATOR SUPERFAMILY (MFS) PROFILE DOMAIN-CONTAINING PROTEIN-RELATED"/>
    <property type="match status" value="1"/>
</dbReference>
<feature type="transmembrane region" description="Helical" evidence="6">
    <location>
        <begin position="532"/>
        <end position="551"/>
    </location>
</feature>
<feature type="transmembrane region" description="Helical" evidence="6">
    <location>
        <begin position="342"/>
        <end position="366"/>
    </location>
</feature>
<dbReference type="Gene3D" id="1.20.1250.20">
    <property type="entry name" value="MFS general substrate transporter like domains"/>
    <property type="match status" value="1"/>
</dbReference>
<dbReference type="InterPro" id="IPR005829">
    <property type="entry name" value="Sugar_transporter_CS"/>
</dbReference>
<dbReference type="AlphaFoldDB" id="A0A8T9BLB2"/>
<dbReference type="InterPro" id="IPR011701">
    <property type="entry name" value="MFS"/>
</dbReference>
<name>A0A8T9BLB2_9HELO</name>
<feature type="compositionally biased region" description="Polar residues" evidence="5">
    <location>
        <begin position="13"/>
        <end position="22"/>
    </location>
</feature>
<evidence type="ECO:0000256" key="3">
    <source>
        <dbReference type="ARBA" id="ARBA00022989"/>
    </source>
</evidence>
<proteinExistence type="predicted"/>
<dbReference type="PROSITE" id="PS00216">
    <property type="entry name" value="SUGAR_TRANSPORT_1"/>
    <property type="match status" value="1"/>
</dbReference>
<dbReference type="GO" id="GO:0022857">
    <property type="term" value="F:transmembrane transporter activity"/>
    <property type="evidence" value="ECO:0007669"/>
    <property type="project" value="InterPro"/>
</dbReference>
<feature type="transmembrane region" description="Helical" evidence="6">
    <location>
        <begin position="156"/>
        <end position="177"/>
    </location>
</feature>
<feature type="transmembrane region" description="Helical" evidence="6">
    <location>
        <begin position="557"/>
        <end position="578"/>
    </location>
</feature>
<keyword evidence="2 6" id="KW-0812">Transmembrane</keyword>
<comment type="subcellular location">
    <subcellularLocation>
        <location evidence="1">Membrane</location>
        <topology evidence="1">Multi-pass membrane protein</topology>
    </subcellularLocation>
</comment>
<feature type="transmembrane region" description="Helical" evidence="6">
    <location>
        <begin position="250"/>
        <end position="272"/>
    </location>
</feature>
<keyword evidence="9" id="KW-1185">Reference proteome</keyword>
<accession>A0A8T9BLB2</accession>
<dbReference type="EMBL" id="QGMF01000120">
    <property type="protein sequence ID" value="TVY19223.1"/>
    <property type="molecule type" value="Genomic_DNA"/>
</dbReference>
<feature type="domain" description="Major facilitator superfamily (MFS) profile" evidence="7">
    <location>
        <begin position="158"/>
        <end position="652"/>
    </location>
</feature>
<organism evidence="8 9">
    <name type="scientific">Lachnellula arida</name>
    <dbReference type="NCBI Taxonomy" id="1316785"/>
    <lineage>
        <taxon>Eukaryota</taxon>
        <taxon>Fungi</taxon>
        <taxon>Dikarya</taxon>
        <taxon>Ascomycota</taxon>
        <taxon>Pezizomycotina</taxon>
        <taxon>Leotiomycetes</taxon>
        <taxon>Helotiales</taxon>
        <taxon>Lachnaceae</taxon>
        <taxon>Lachnellula</taxon>
    </lineage>
</organism>
<dbReference type="GO" id="GO:0042908">
    <property type="term" value="P:xenobiotic transport"/>
    <property type="evidence" value="ECO:0007669"/>
    <property type="project" value="UniProtKB-ARBA"/>
</dbReference>
<dbReference type="Gene3D" id="1.20.1720.10">
    <property type="entry name" value="Multidrug resistance protein D"/>
    <property type="match status" value="1"/>
</dbReference>
<feature type="transmembrane region" description="Helical" evidence="6">
    <location>
        <begin position="197"/>
        <end position="217"/>
    </location>
</feature>
<feature type="transmembrane region" description="Helical" evidence="6">
    <location>
        <begin position="590"/>
        <end position="613"/>
    </location>
</feature>
<dbReference type="Pfam" id="PF07690">
    <property type="entry name" value="MFS_1"/>
    <property type="match status" value="2"/>
</dbReference>
<dbReference type="OrthoDB" id="5296287at2759"/>
<dbReference type="InterPro" id="IPR036259">
    <property type="entry name" value="MFS_trans_sf"/>
</dbReference>
<feature type="transmembrane region" description="Helical" evidence="6">
    <location>
        <begin position="491"/>
        <end position="511"/>
    </location>
</feature>
<dbReference type="Proteomes" id="UP000469559">
    <property type="component" value="Unassembled WGS sequence"/>
</dbReference>
<dbReference type="CDD" id="cd17323">
    <property type="entry name" value="MFS_Tpo1_MDR_like"/>
    <property type="match status" value="1"/>
</dbReference>
<feature type="compositionally biased region" description="Acidic residues" evidence="5">
    <location>
        <begin position="36"/>
        <end position="46"/>
    </location>
</feature>
<evidence type="ECO:0000259" key="7">
    <source>
        <dbReference type="PROSITE" id="PS50850"/>
    </source>
</evidence>
<evidence type="ECO:0000256" key="5">
    <source>
        <dbReference type="SAM" id="MobiDB-lite"/>
    </source>
</evidence>
<dbReference type="PROSITE" id="PS50850">
    <property type="entry name" value="MFS"/>
    <property type="match status" value="1"/>
</dbReference>
<keyword evidence="3 6" id="KW-1133">Transmembrane helix</keyword>
<feature type="compositionally biased region" description="Polar residues" evidence="5">
    <location>
        <begin position="60"/>
        <end position="71"/>
    </location>
</feature>
<feature type="transmembrane region" description="Helical" evidence="6">
    <location>
        <begin position="224"/>
        <end position="244"/>
    </location>
</feature>
<feature type="region of interest" description="Disordered" evidence="5">
    <location>
        <begin position="1"/>
        <end position="72"/>
    </location>
</feature>
<evidence type="ECO:0000256" key="4">
    <source>
        <dbReference type="ARBA" id="ARBA00023136"/>
    </source>
</evidence>
<feature type="transmembrane region" description="Helical" evidence="6">
    <location>
        <begin position="372"/>
        <end position="390"/>
    </location>
</feature>
<keyword evidence="4 6" id="KW-0472">Membrane</keyword>